<dbReference type="EMBL" id="JADKGY010000029">
    <property type="protein sequence ID" value="MBK9984526.1"/>
    <property type="molecule type" value="Genomic_DNA"/>
</dbReference>
<dbReference type="GO" id="GO:0005829">
    <property type="term" value="C:cytosol"/>
    <property type="evidence" value="ECO:0007669"/>
    <property type="project" value="TreeGrafter"/>
</dbReference>
<evidence type="ECO:0000256" key="6">
    <source>
        <dbReference type="ARBA" id="ARBA00047615"/>
    </source>
</evidence>
<name>A0A9D7SYG6_9BACT</name>
<dbReference type="CDD" id="cd02020">
    <property type="entry name" value="CMPK"/>
    <property type="match status" value="1"/>
</dbReference>
<protein>
    <recommendedName>
        <fullName evidence="8">Cytidylate kinase</fullName>
        <shortName evidence="8">CK</shortName>
        <ecNumber evidence="8">2.7.4.25</ecNumber>
    </recommendedName>
    <alternativeName>
        <fullName evidence="8">Cytidine monophosphate kinase</fullName>
        <shortName evidence="8">CMP kinase</shortName>
    </alternativeName>
</protein>
<dbReference type="GO" id="GO:0005524">
    <property type="term" value="F:ATP binding"/>
    <property type="evidence" value="ECO:0007669"/>
    <property type="project" value="UniProtKB-UniRule"/>
</dbReference>
<keyword evidence="8" id="KW-0963">Cytoplasm</keyword>
<evidence type="ECO:0000313" key="11">
    <source>
        <dbReference type="Proteomes" id="UP000808337"/>
    </source>
</evidence>
<dbReference type="EC" id="2.7.4.25" evidence="8"/>
<evidence type="ECO:0000256" key="8">
    <source>
        <dbReference type="HAMAP-Rule" id="MF_00238"/>
    </source>
</evidence>
<evidence type="ECO:0000313" key="10">
    <source>
        <dbReference type="EMBL" id="MBK9984526.1"/>
    </source>
</evidence>
<dbReference type="GO" id="GO:0015949">
    <property type="term" value="P:nucleobase-containing small molecule interconversion"/>
    <property type="evidence" value="ECO:0007669"/>
    <property type="project" value="TreeGrafter"/>
</dbReference>
<dbReference type="Pfam" id="PF02224">
    <property type="entry name" value="Cytidylate_kin"/>
    <property type="match status" value="1"/>
</dbReference>
<evidence type="ECO:0000259" key="9">
    <source>
        <dbReference type="Pfam" id="PF02224"/>
    </source>
</evidence>
<dbReference type="Gene3D" id="3.40.50.300">
    <property type="entry name" value="P-loop containing nucleotide triphosphate hydrolases"/>
    <property type="match status" value="1"/>
</dbReference>
<evidence type="ECO:0000256" key="1">
    <source>
        <dbReference type="ARBA" id="ARBA00009427"/>
    </source>
</evidence>
<sequence length="233" mass="26385">MTTGQRKITIAIDGYSSCGKSTLAQALAKRLQYLHIDSGAMYRAVTLYFIQNKVDIYNEEDVALALEKISIHLGFNDDVQVTWLNGVNVDLMIREPEINQFVSHVSTLSSVRKELVARQRKLGANKGLVMDGRDIGTVVFPEAELKLFLTADIEVRVERRWLELTNKGIETTREEVRDNLLRRDHIDSTRVDSPLRKANDATVIDTSYLTQKEQLQISFDLARSVISTPGLDY</sequence>
<dbReference type="PANTHER" id="PTHR21299:SF2">
    <property type="entry name" value="CYTIDYLATE KINASE"/>
    <property type="match status" value="1"/>
</dbReference>
<evidence type="ECO:0000256" key="7">
    <source>
        <dbReference type="ARBA" id="ARBA00048478"/>
    </source>
</evidence>
<comment type="catalytic activity">
    <reaction evidence="6 8">
        <text>dCMP + ATP = dCDP + ADP</text>
        <dbReference type="Rhea" id="RHEA:25094"/>
        <dbReference type="ChEBI" id="CHEBI:30616"/>
        <dbReference type="ChEBI" id="CHEBI:57566"/>
        <dbReference type="ChEBI" id="CHEBI:58593"/>
        <dbReference type="ChEBI" id="CHEBI:456216"/>
        <dbReference type="EC" id="2.7.4.25"/>
    </reaction>
</comment>
<dbReference type="Proteomes" id="UP000808337">
    <property type="component" value="Unassembled WGS sequence"/>
</dbReference>
<comment type="caution">
    <text evidence="10">The sequence shown here is derived from an EMBL/GenBank/DDBJ whole genome shotgun (WGS) entry which is preliminary data.</text>
</comment>
<keyword evidence="3 8" id="KW-0547">Nucleotide-binding</keyword>
<dbReference type="InterPro" id="IPR003136">
    <property type="entry name" value="Cytidylate_kin"/>
</dbReference>
<keyword evidence="2 8" id="KW-0808">Transferase</keyword>
<dbReference type="GO" id="GO:0006220">
    <property type="term" value="P:pyrimidine nucleotide metabolic process"/>
    <property type="evidence" value="ECO:0007669"/>
    <property type="project" value="UniProtKB-UniRule"/>
</dbReference>
<dbReference type="SUPFAM" id="SSF52540">
    <property type="entry name" value="P-loop containing nucleoside triphosphate hydrolases"/>
    <property type="match status" value="1"/>
</dbReference>
<feature type="binding site" evidence="8">
    <location>
        <begin position="14"/>
        <end position="22"/>
    </location>
    <ligand>
        <name>ATP</name>
        <dbReference type="ChEBI" id="CHEBI:30616"/>
    </ligand>
</feature>
<reference evidence="10 11" key="1">
    <citation type="submission" date="2020-10" db="EMBL/GenBank/DDBJ databases">
        <title>Connecting structure to function with the recovery of over 1000 high-quality activated sludge metagenome-assembled genomes encoding full-length rRNA genes using long-read sequencing.</title>
        <authorList>
            <person name="Singleton C.M."/>
            <person name="Petriglieri F."/>
            <person name="Kristensen J.M."/>
            <person name="Kirkegaard R.H."/>
            <person name="Michaelsen T.Y."/>
            <person name="Andersen M.H."/>
            <person name="Karst S.M."/>
            <person name="Dueholm M.S."/>
            <person name="Nielsen P.H."/>
            <person name="Albertsen M."/>
        </authorList>
    </citation>
    <scope>NUCLEOTIDE SEQUENCE [LARGE SCALE GENOMIC DNA]</scope>
    <source>
        <strain evidence="10">Ribe_18-Q3-R11-54_MAXAC.273</strain>
    </source>
</reference>
<dbReference type="NCBIfam" id="TIGR00017">
    <property type="entry name" value="cmk"/>
    <property type="match status" value="1"/>
</dbReference>
<dbReference type="GO" id="GO:0036431">
    <property type="term" value="F:dCMP kinase activity"/>
    <property type="evidence" value="ECO:0007669"/>
    <property type="project" value="InterPro"/>
</dbReference>
<keyword evidence="4 8" id="KW-0418">Kinase</keyword>
<dbReference type="HAMAP" id="MF_00238">
    <property type="entry name" value="Cytidyl_kinase_type1"/>
    <property type="match status" value="1"/>
</dbReference>
<evidence type="ECO:0000256" key="5">
    <source>
        <dbReference type="ARBA" id="ARBA00022840"/>
    </source>
</evidence>
<organism evidence="10 11">
    <name type="scientific">Candidatus Opimibacter skivensis</name>
    <dbReference type="NCBI Taxonomy" id="2982028"/>
    <lineage>
        <taxon>Bacteria</taxon>
        <taxon>Pseudomonadati</taxon>
        <taxon>Bacteroidota</taxon>
        <taxon>Saprospiria</taxon>
        <taxon>Saprospirales</taxon>
        <taxon>Saprospiraceae</taxon>
        <taxon>Candidatus Opimibacter</taxon>
    </lineage>
</organism>
<comment type="similarity">
    <text evidence="1 8">Belongs to the cytidylate kinase family. Type 1 subfamily.</text>
</comment>
<gene>
    <name evidence="8" type="primary">cmk</name>
    <name evidence="10" type="ORF">IPP15_19535</name>
</gene>
<comment type="catalytic activity">
    <reaction evidence="7 8">
        <text>CMP + ATP = CDP + ADP</text>
        <dbReference type="Rhea" id="RHEA:11600"/>
        <dbReference type="ChEBI" id="CHEBI:30616"/>
        <dbReference type="ChEBI" id="CHEBI:58069"/>
        <dbReference type="ChEBI" id="CHEBI:60377"/>
        <dbReference type="ChEBI" id="CHEBI:456216"/>
        <dbReference type="EC" id="2.7.4.25"/>
    </reaction>
</comment>
<feature type="domain" description="Cytidylate kinase" evidence="9">
    <location>
        <begin position="10"/>
        <end position="215"/>
    </location>
</feature>
<evidence type="ECO:0000256" key="4">
    <source>
        <dbReference type="ARBA" id="ARBA00022777"/>
    </source>
</evidence>
<dbReference type="InterPro" id="IPR027417">
    <property type="entry name" value="P-loop_NTPase"/>
</dbReference>
<keyword evidence="5 8" id="KW-0067">ATP-binding</keyword>
<accession>A0A9D7SYG6</accession>
<evidence type="ECO:0000256" key="2">
    <source>
        <dbReference type="ARBA" id="ARBA00022679"/>
    </source>
</evidence>
<evidence type="ECO:0000256" key="3">
    <source>
        <dbReference type="ARBA" id="ARBA00022741"/>
    </source>
</evidence>
<comment type="subcellular location">
    <subcellularLocation>
        <location evidence="8">Cytoplasm</location>
    </subcellularLocation>
</comment>
<dbReference type="AlphaFoldDB" id="A0A9D7SYG6"/>
<proteinExistence type="inferred from homology"/>
<dbReference type="PANTHER" id="PTHR21299">
    <property type="entry name" value="CYTIDYLATE KINASE/PANTOATE-BETA-ALANINE LIGASE"/>
    <property type="match status" value="1"/>
</dbReference>
<dbReference type="InterPro" id="IPR011994">
    <property type="entry name" value="Cytidylate_kinase_dom"/>
</dbReference>